<proteinExistence type="predicted"/>
<dbReference type="EMBL" id="GBRH01185727">
    <property type="protein sequence ID" value="JAE12169.1"/>
    <property type="molecule type" value="Transcribed_RNA"/>
</dbReference>
<reference evidence="1" key="1">
    <citation type="submission" date="2014-09" db="EMBL/GenBank/DDBJ databases">
        <authorList>
            <person name="Magalhaes I.L.F."/>
            <person name="Oliveira U."/>
            <person name="Santos F.R."/>
            <person name="Vidigal T.H.D.A."/>
            <person name="Brescovit A.D."/>
            <person name="Santos A.J."/>
        </authorList>
    </citation>
    <scope>NUCLEOTIDE SEQUENCE</scope>
    <source>
        <tissue evidence="1">Shoot tissue taken approximately 20 cm above the soil surface</tissue>
    </source>
</reference>
<evidence type="ECO:0000313" key="1">
    <source>
        <dbReference type="EMBL" id="JAE12169.1"/>
    </source>
</evidence>
<reference evidence="1" key="2">
    <citation type="journal article" date="2015" name="Data Brief">
        <title>Shoot transcriptome of the giant reed, Arundo donax.</title>
        <authorList>
            <person name="Barrero R.A."/>
            <person name="Guerrero F.D."/>
            <person name="Moolhuijzen P."/>
            <person name="Goolsby J.A."/>
            <person name="Tidwell J."/>
            <person name="Bellgard S.E."/>
            <person name="Bellgard M.I."/>
        </authorList>
    </citation>
    <scope>NUCLEOTIDE SEQUENCE</scope>
    <source>
        <tissue evidence="1">Shoot tissue taken approximately 20 cm above the soil surface</tissue>
    </source>
</reference>
<protein>
    <submittedName>
        <fullName evidence="1">Uncharacterized protein</fullName>
    </submittedName>
</protein>
<organism evidence="1">
    <name type="scientific">Arundo donax</name>
    <name type="common">Giant reed</name>
    <name type="synonym">Donax arundinaceus</name>
    <dbReference type="NCBI Taxonomy" id="35708"/>
    <lineage>
        <taxon>Eukaryota</taxon>
        <taxon>Viridiplantae</taxon>
        <taxon>Streptophyta</taxon>
        <taxon>Embryophyta</taxon>
        <taxon>Tracheophyta</taxon>
        <taxon>Spermatophyta</taxon>
        <taxon>Magnoliopsida</taxon>
        <taxon>Liliopsida</taxon>
        <taxon>Poales</taxon>
        <taxon>Poaceae</taxon>
        <taxon>PACMAD clade</taxon>
        <taxon>Arundinoideae</taxon>
        <taxon>Arundineae</taxon>
        <taxon>Arundo</taxon>
    </lineage>
</organism>
<name>A0A0A9FLS3_ARUDO</name>
<accession>A0A0A9FLS3</accession>
<sequence length="19" mass="2267">MLSFHDYVVNHCMCSFVYA</sequence>
<dbReference type="AlphaFoldDB" id="A0A0A9FLS3"/>